<dbReference type="AlphaFoldDB" id="A0A3L6NZN2"/>
<evidence type="ECO:0000313" key="3">
    <source>
        <dbReference type="Proteomes" id="UP000270866"/>
    </source>
</evidence>
<dbReference type="Proteomes" id="UP000270866">
    <property type="component" value="Chromosome 4"/>
</dbReference>
<feature type="region of interest" description="Disordered" evidence="1">
    <location>
        <begin position="143"/>
        <end position="287"/>
    </location>
</feature>
<feature type="compositionally biased region" description="Polar residues" evidence="1">
    <location>
        <begin position="260"/>
        <end position="286"/>
    </location>
</feature>
<organism evidence="2 3">
    <name type="scientific">Fusarium oxysporum f. sp. cepae</name>
    <dbReference type="NCBI Taxonomy" id="396571"/>
    <lineage>
        <taxon>Eukaryota</taxon>
        <taxon>Fungi</taxon>
        <taxon>Dikarya</taxon>
        <taxon>Ascomycota</taxon>
        <taxon>Pezizomycotina</taxon>
        <taxon>Sordariomycetes</taxon>
        <taxon>Hypocreomycetidae</taxon>
        <taxon>Hypocreales</taxon>
        <taxon>Nectriaceae</taxon>
        <taxon>Fusarium</taxon>
        <taxon>Fusarium oxysporum species complex</taxon>
    </lineage>
</organism>
<dbReference type="EMBL" id="MRCU01000002">
    <property type="protein sequence ID" value="RKK25005.1"/>
    <property type="molecule type" value="Genomic_DNA"/>
</dbReference>
<evidence type="ECO:0000256" key="1">
    <source>
        <dbReference type="SAM" id="MobiDB-lite"/>
    </source>
</evidence>
<comment type="caution">
    <text evidence="2">The sequence shown here is derived from an EMBL/GenBank/DDBJ whole genome shotgun (WGS) entry which is preliminary data.</text>
</comment>
<sequence>MSESMSYKDMKSSFNEGRFPQADAPVDPMMTKSRRSELQRFMVWLLPPWNKRLREQWHVAEQKACADLASAGCKSISEPWFEFEVDRIVYLHFFKLFKECFKREVPGWPWEGISHKDLTSPQDRNSALYDKYLKNKEVAAIPAEKNGSAKETTEMEGVEGPATEKPPAASGKLHAGGLSFEHPTNQGPESRQTKDLSRTGYAGGFRERGSARGRDHSRSRGRRPGRGSHRDEARTRTQGRNLTFNGDEFEWKHGDPILTGRNSKASTTRNPRSTTMSQEEANNAASSLGPFFPGTVYEVTKETLMEDMDGTGTDLQKRTRVWNRYIGPRAIEDPIVGPFEMKIWNFIPTDIYISEDRLARANLFYSDVRITFNRRTRMLIVGFAAQKGPGTVPARMEIINAWSDIQAWMTEVCSLFPPCLDDVVYRQRILPCTIPDDGYLQAMAKAKRDPRNIE</sequence>
<feature type="compositionally biased region" description="Basic and acidic residues" evidence="1">
    <location>
        <begin position="205"/>
        <end position="218"/>
    </location>
</feature>
<protein>
    <submittedName>
        <fullName evidence="2">Uncharacterized protein</fullName>
    </submittedName>
</protein>
<name>A0A3L6NZN2_FUSOX</name>
<evidence type="ECO:0000313" key="2">
    <source>
        <dbReference type="EMBL" id="RKK25005.1"/>
    </source>
</evidence>
<accession>A0A3L6NZN2</accession>
<proteinExistence type="predicted"/>
<gene>
    <name evidence="2" type="ORF">BFJ65_g2923</name>
</gene>
<reference evidence="2 3" key="1">
    <citation type="journal article" date="2018" name="Sci. Rep.">
        <title>Characterisation of pathogen-specific regions and novel effector candidates in Fusarium oxysporum f. sp. cepae.</title>
        <authorList>
            <person name="Armitage A.D."/>
            <person name="Taylor A."/>
            <person name="Sobczyk M.K."/>
            <person name="Baxter L."/>
            <person name="Greenfield B.P."/>
            <person name="Bates H.J."/>
            <person name="Wilson F."/>
            <person name="Jackson A.C."/>
            <person name="Ott S."/>
            <person name="Harrison R.J."/>
            <person name="Clarkson J.P."/>
        </authorList>
    </citation>
    <scope>NUCLEOTIDE SEQUENCE [LARGE SCALE GENOMIC DNA]</scope>
    <source>
        <strain evidence="2 3">FoC_Fus2</strain>
    </source>
</reference>